<reference evidence="1 2" key="1">
    <citation type="submission" date="2024-01" db="EMBL/GenBank/DDBJ databases">
        <title>The genomes of 5 underutilized Papilionoideae crops provide insights into root nodulation and disease resistance.</title>
        <authorList>
            <person name="Yuan L."/>
        </authorList>
    </citation>
    <scope>NUCLEOTIDE SEQUENCE [LARGE SCALE GENOMIC DNA]</scope>
    <source>
        <strain evidence="1">LY-2023</strain>
        <tissue evidence="1">Leaf</tissue>
    </source>
</reference>
<comment type="caution">
    <text evidence="1">The sequence shown here is derived from an EMBL/GenBank/DDBJ whole genome shotgun (WGS) entry which is preliminary data.</text>
</comment>
<accession>A0AAN9JBN9</accession>
<proteinExistence type="predicted"/>
<dbReference type="AlphaFoldDB" id="A0AAN9JBN9"/>
<protein>
    <submittedName>
        <fullName evidence="1">Uncharacterized protein</fullName>
    </submittedName>
</protein>
<dbReference type="EMBL" id="JAYKXN010000004">
    <property type="protein sequence ID" value="KAK7294823.1"/>
    <property type="molecule type" value="Genomic_DNA"/>
</dbReference>
<name>A0AAN9JBN9_CLITE</name>
<keyword evidence="2" id="KW-1185">Reference proteome</keyword>
<evidence type="ECO:0000313" key="1">
    <source>
        <dbReference type="EMBL" id="KAK7294823.1"/>
    </source>
</evidence>
<gene>
    <name evidence="1" type="ORF">RJT34_17720</name>
</gene>
<evidence type="ECO:0000313" key="2">
    <source>
        <dbReference type="Proteomes" id="UP001359559"/>
    </source>
</evidence>
<sequence length="116" mass="12514">MKLNTDTVWKDPNQRATLGVIVQYGVKGRVGAAGIWELKREGVWTERGRRRPESEVLFWPSTTSGKGWPVHVRPVLGGGGVDSGRGRRAGAFAGLADRDLVGVERKEAGSGCSGQR</sequence>
<organism evidence="1 2">
    <name type="scientific">Clitoria ternatea</name>
    <name type="common">Butterfly pea</name>
    <dbReference type="NCBI Taxonomy" id="43366"/>
    <lineage>
        <taxon>Eukaryota</taxon>
        <taxon>Viridiplantae</taxon>
        <taxon>Streptophyta</taxon>
        <taxon>Embryophyta</taxon>
        <taxon>Tracheophyta</taxon>
        <taxon>Spermatophyta</taxon>
        <taxon>Magnoliopsida</taxon>
        <taxon>eudicotyledons</taxon>
        <taxon>Gunneridae</taxon>
        <taxon>Pentapetalae</taxon>
        <taxon>rosids</taxon>
        <taxon>fabids</taxon>
        <taxon>Fabales</taxon>
        <taxon>Fabaceae</taxon>
        <taxon>Papilionoideae</taxon>
        <taxon>50 kb inversion clade</taxon>
        <taxon>NPAAA clade</taxon>
        <taxon>indigoferoid/millettioid clade</taxon>
        <taxon>Phaseoleae</taxon>
        <taxon>Clitoria</taxon>
    </lineage>
</organism>
<dbReference type="Proteomes" id="UP001359559">
    <property type="component" value="Unassembled WGS sequence"/>
</dbReference>